<dbReference type="RefSeq" id="WP_131479230.1">
    <property type="nucleotide sequence ID" value="NZ_SJDL01000004.1"/>
</dbReference>
<evidence type="ECO:0000313" key="1">
    <source>
        <dbReference type="EMBL" id="TBW58527.1"/>
    </source>
</evidence>
<organism evidence="1 2">
    <name type="scientific">Marinobacter halodurans</name>
    <dbReference type="NCBI Taxonomy" id="2528979"/>
    <lineage>
        <taxon>Bacteria</taxon>
        <taxon>Pseudomonadati</taxon>
        <taxon>Pseudomonadota</taxon>
        <taxon>Gammaproteobacteria</taxon>
        <taxon>Pseudomonadales</taxon>
        <taxon>Marinobacteraceae</taxon>
        <taxon>Marinobacter</taxon>
    </lineage>
</organism>
<name>A0ABY1ZR57_9GAMM</name>
<dbReference type="Proteomes" id="UP000313645">
    <property type="component" value="Unassembled WGS sequence"/>
</dbReference>
<evidence type="ECO:0000313" key="2">
    <source>
        <dbReference type="Proteomes" id="UP000313645"/>
    </source>
</evidence>
<proteinExistence type="predicted"/>
<sequence length="140" mass="15057">MIYRLIALTSGDHVALVSASHNLTHLYLGKGPGNWSDQAVLDTGELLHISAGLLQCMSTAQVQKAKDFTVTLPTEVRVAIACIGQRGEGLLLSVNPKDDGILDVRFVREGTETALVRLSVNEAAWTANEFRSAAKSARLN</sequence>
<gene>
    <name evidence="1" type="ORF">EZI54_03850</name>
</gene>
<reference evidence="1 2" key="1">
    <citation type="submission" date="2019-02" db="EMBL/GenBank/DDBJ databases">
        <title>Marinobacter halodurans sp. nov., a marine bacterium isolated from sea tidal flat.</title>
        <authorList>
            <person name="Yoo Y."/>
            <person name="Lee D.W."/>
            <person name="Kim B.S."/>
            <person name="Kim J.-J."/>
        </authorList>
    </citation>
    <scope>NUCLEOTIDE SEQUENCE [LARGE SCALE GENOMIC DNA]</scope>
    <source>
        <strain evidence="1 2">YJ-S3-2</strain>
    </source>
</reference>
<protein>
    <submittedName>
        <fullName evidence="1">Uncharacterized protein</fullName>
    </submittedName>
</protein>
<comment type="caution">
    <text evidence="1">The sequence shown here is derived from an EMBL/GenBank/DDBJ whole genome shotgun (WGS) entry which is preliminary data.</text>
</comment>
<dbReference type="EMBL" id="SJDL01000004">
    <property type="protein sequence ID" value="TBW58527.1"/>
    <property type="molecule type" value="Genomic_DNA"/>
</dbReference>
<keyword evidence="2" id="KW-1185">Reference proteome</keyword>
<accession>A0ABY1ZR57</accession>